<comment type="caution">
    <text evidence="1">The sequence shown here is derived from an EMBL/GenBank/DDBJ whole genome shotgun (WGS) entry which is preliminary data.</text>
</comment>
<dbReference type="EMBL" id="APRL01000001">
    <property type="protein sequence ID" value="ENW97381.1"/>
    <property type="molecule type" value="Genomic_DNA"/>
</dbReference>
<dbReference type="RefSeq" id="WP_005183683.1">
    <property type="nucleotide sequence ID" value="NZ_KB850048.1"/>
</dbReference>
<dbReference type="OrthoDB" id="2081179at2"/>
<name>N9N3E4_9GAMM</name>
<evidence type="ECO:0000313" key="2">
    <source>
        <dbReference type="Proteomes" id="UP000013261"/>
    </source>
</evidence>
<sequence length="235" mass="27520">MKKNLSCYMCSNPAINMEHVPPKCFFPKTSNGAFAKNLIKVPSCKTHNNDTSTTDDLVSLLLYIATNNRKNDAVELQGRKFLNFESENVDSKITSLIKILNNEPRIINLEDRFRDKEGETLAFNYNRLRPMVQETFKKITCGIYFKEKNKKLYGTHRIQEFIGRPKDYKLALEWIKLKQEAQKIFNQYKTEYIGGNPQVFKYRYLEFSGSVMFEFVLYEEIVVLNSVHTTHLLMN</sequence>
<evidence type="ECO:0008006" key="3">
    <source>
        <dbReference type="Google" id="ProtNLM"/>
    </source>
</evidence>
<proteinExistence type="predicted"/>
<dbReference type="HOGENOM" id="CLU_106750_0_0_6"/>
<dbReference type="PATRIC" id="fig|1217703.3.peg.203"/>
<reference evidence="1 2" key="1">
    <citation type="submission" date="2013-02" db="EMBL/GenBank/DDBJ databases">
        <title>The Genome Sequence of Acinetobacter sp. ANC 4105.</title>
        <authorList>
            <consortium name="The Broad Institute Genome Sequencing Platform"/>
            <consortium name="The Broad Institute Genome Sequencing Center for Infectious Disease"/>
            <person name="Cerqueira G."/>
            <person name="Feldgarden M."/>
            <person name="Courvalin P."/>
            <person name="Perichon B."/>
            <person name="Grillot-Courvalin C."/>
            <person name="Clermont D."/>
            <person name="Rocha E."/>
            <person name="Yoon E.-J."/>
            <person name="Nemec A."/>
            <person name="Walker B."/>
            <person name="Young S.K."/>
            <person name="Zeng Q."/>
            <person name="Gargeya S."/>
            <person name="Fitzgerald M."/>
            <person name="Haas B."/>
            <person name="Abouelleil A."/>
            <person name="Alvarado L."/>
            <person name="Arachchi H.M."/>
            <person name="Berlin A.M."/>
            <person name="Chapman S.B."/>
            <person name="Dewar J."/>
            <person name="Goldberg J."/>
            <person name="Griggs A."/>
            <person name="Gujja S."/>
            <person name="Hansen M."/>
            <person name="Howarth C."/>
            <person name="Imamovic A."/>
            <person name="Larimer J."/>
            <person name="McCowan C."/>
            <person name="Murphy C."/>
            <person name="Neiman D."/>
            <person name="Pearson M."/>
            <person name="Priest M."/>
            <person name="Roberts A."/>
            <person name="Saif S."/>
            <person name="Shea T."/>
            <person name="Sisk P."/>
            <person name="Sykes S."/>
            <person name="Wortman J."/>
            <person name="Nusbaum C."/>
            <person name="Birren B."/>
        </authorList>
    </citation>
    <scope>NUCLEOTIDE SEQUENCE [LARGE SCALE GENOMIC DNA]</scope>
    <source>
        <strain evidence="1 2">ANC 4105</strain>
    </source>
</reference>
<dbReference type="AlphaFoldDB" id="N9N3E4"/>
<dbReference type="eggNOG" id="ENOG5032W1Q">
    <property type="taxonomic scope" value="Bacteria"/>
</dbReference>
<gene>
    <name evidence="1" type="ORF">F904_00219</name>
</gene>
<evidence type="ECO:0000313" key="1">
    <source>
        <dbReference type="EMBL" id="ENW97381.1"/>
    </source>
</evidence>
<organism evidence="1 2">
    <name type="scientific">Acinetobacter dispersus</name>
    <dbReference type="NCBI Taxonomy" id="70348"/>
    <lineage>
        <taxon>Bacteria</taxon>
        <taxon>Pseudomonadati</taxon>
        <taxon>Pseudomonadota</taxon>
        <taxon>Gammaproteobacteria</taxon>
        <taxon>Moraxellales</taxon>
        <taxon>Moraxellaceae</taxon>
        <taxon>Acinetobacter</taxon>
    </lineage>
</organism>
<accession>N9N3E4</accession>
<protein>
    <recommendedName>
        <fullName evidence="3">HNH endonuclease 5 domain-containing protein</fullName>
    </recommendedName>
</protein>
<keyword evidence="2" id="KW-1185">Reference proteome</keyword>
<dbReference type="Proteomes" id="UP000013261">
    <property type="component" value="Unassembled WGS sequence"/>
</dbReference>